<sequence>MEEKTILAQILQALDLYATDMRKQFEALYEKFDSLQQQVQTLNEQTNMMNKRMEDMERHMEEMDKRIEEMDGRIEEMDGRFERQIAQLERTVNERFERLEAKLGHIRVELVETQETVDFHSVKIAQHDRKIRHLLHTR</sequence>
<organism evidence="2 3">
    <name type="scientific">Geobacillus subterraneus</name>
    <dbReference type="NCBI Taxonomy" id="129338"/>
    <lineage>
        <taxon>Bacteria</taxon>
        <taxon>Bacillati</taxon>
        <taxon>Bacillota</taxon>
        <taxon>Bacilli</taxon>
        <taxon>Bacillales</taxon>
        <taxon>Anoxybacillaceae</taxon>
        <taxon>Geobacillus</taxon>
    </lineage>
</organism>
<dbReference type="Gene3D" id="3.90.20.10">
    <property type="match status" value="1"/>
</dbReference>
<dbReference type="Proteomes" id="UP000501421">
    <property type="component" value="Chromosome"/>
</dbReference>
<keyword evidence="1" id="KW-0175">Coiled coil</keyword>
<evidence type="ECO:0000256" key="1">
    <source>
        <dbReference type="SAM" id="Coils"/>
    </source>
</evidence>
<dbReference type="EMBL" id="AP022557">
    <property type="protein sequence ID" value="BBW96491.1"/>
    <property type="molecule type" value="Genomic_DNA"/>
</dbReference>
<proteinExistence type="predicted"/>
<reference evidence="3" key="1">
    <citation type="journal article" date="2020" name="Microbiol. Resour. Announc.">
        <title>Complete Genome Sequence of Geobacillus sp. Strain E55-1, Isolated from Mine Geyser in Japan.</title>
        <authorList>
            <person name="Miyazaki K."/>
            <person name="Hase E."/>
            <person name="Tokito N."/>
        </authorList>
    </citation>
    <scope>NUCLEOTIDE SEQUENCE [LARGE SCALE GENOMIC DNA]</scope>
    <source>
        <strain evidence="3">E55-1</strain>
    </source>
</reference>
<name>A0A679FXP5_9BACL</name>
<accession>A0A679FXP5</accession>
<dbReference type="SUPFAM" id="SSF57997">
    <property type="entry name" value="Tropomyosin"/>
    <property type="match status" value="1"/>
</dbReference>
<feature type="coiled-coil region" evidence="1">
    <location>
        <begin position="18"/>
        <end position="80"/>
    </location>
</feature>
<evidence type="ECO:0000313" key="2">
    <source>
        <dbReference type="EMBL" id="BBW96491.1"/>
    </source>
</evidence>
<protein>
    <recommendedName>
        <fullName evidence="4">t-SNARE coiled-coil homology domain-containing protein</fullName>
    </recommendedName>
</protein>
<dbReference type="AlphaFoldDB" id="A0A679FXP5"/>
<dbReference type="RefSeq" id="WP_033843609.1">
    <property type="nucleotide sequence ID" value="NZ_AP022557.1"/>
</dbReference>
<gene>
    <name evidence="2" type="ORF">GsuE55_13240</name>
</gene>
<evidence type="ECO:0008006" key="4">
    <source>
        <dbReference type="Google" id="ProtNLM"/>
    </source>
</evidence>
<evidence type="ECO:0000313" key="3">
    <source>
        <dbReference type="Proteomes" id="UP000501421"/>
    </source>
</evidence>
<keyword evidence="3" id="KW-1185">Reference proteome</keyword>